<dbReference type="InterPro" id="IPR001623">
    <property type="entry name" value="DnaJ_domain"/>
</dbReference>
<dbReference type="CTD" id="33220"/>
<dbReference type="GO" id="GO:0051787">
    <property type="term" value="F:misfolded protein binding"/>
    <property type="evidence" value="ECO:0007669"/>
    <property type="project" value="TreeGrafter"/>
</dbReference>
<reference evidence="5" key="1">
    <citation type="submission" date="2025-08" db="UniProtKB">
        <authorList>
            <consortium name="RefSeq"/>
        </authorList>
    </citation>
    <scope>IDENTIFICATION</scope>
</reference>
<dbReference type="InterPro" id="IPR036869">
    <property type="entry name" value="J_dom_sf"/>
</dbReference>
<proteinExistence type="predicted"/>
<dbReference type="GeneID" id="103512511"/>
<dbReference type="SMART" id="SM00271">
    <property type="entry name" value="DnaJ"/>
    <property type="match status" value="1"/>
</dbReference>
<dbReference type="Pfam" id="PF00226">
    <property type="entry name" value="DnaJ"/>
    <property type="match status" value="1"/>
</dbReference>
<protein>
    <submittedName>
        <fullName evidence="5">DnaJ homolog shv isoform X1</fullName>
    </submittedName>
</protein>
<dbReference type="GO" id="GO:0005783">
    <property type="term" value="C:endoplasmic reticulum"/>
    <property type="evidence" value="ECO:0007669"/>
    <property type="project" value="TreeGrafter"/>
</dbReference>
<dbReference type="AlphaFoldDB" id="A0A1S3D6J2"/>
<dbReference type="CDD" id="cd06257">
    <property type="entry name" value="DnaJ"/>
    <property type="match status" value="1"/>
</dbReference>
<name>A0A1S3D6J2_DIACI</name>
<dbReference type="PROSITE" id="PS00636">
    <property type="entry name" value="DNAJ_1"/>
    <property type="match status" value="1"/>
</dbReference>
<feature type="transmembrane region" description="Helical" evidence="2">
    <location>
        <begin position="42"/>
        <end position="60"/>
    </location>
</feature>
<dbReference type="GO" id="GO:0006457">
    <property type="term" value="P:protein folding"/>
    <property type="evidence" value="ECO:0007669"/>
    <property type="project" value="InterPro"/>
</dbReference>
<evidence type="ECO:0000256" key="2">
    <source>
        <dbReference type="SAM" id="Phobius"/>
    </source>
</evidence>
<dbReference type="InterPro" id="IPR008971">
    <property type="entry name" value="HSP40/DnaJ_pept-bd"/>
</dbReference>
<evidence type="ECO:0000313" key="4">
    <source>
        <dbReference type="Proteomes" id="UP000079169"/>
    </source>
</evidence>
<dbReference type="InterPro" id="IPR002939">
    <property type="entry name" value="DnaJ_C"/>
</dbReference>
<evidence type="ECO:0000313" key="5">
    <source>
        <dbReference type="RefSeq" id="XP_008475494.1"/>
    </source>
</evidence>
<feature type="transmembrane region" description="Helical" evidence="2">
    <location>
        <begin position="6"/>
        <end position="22"/>
    </location>
</feature>
<dbReference type="SUPFAM" id="SSF49493">
    <property type="entry name" value="HSP40/DnaJ peptide-binding domain"/>
    <property type="match status" value="2"/>
</dbReference>
<dbReference type="FunFam" id="2.60.260.20:FF:000013">
    <property type="entry name" value="DnaJ subfamily B member 11"/>
    <property type="match status" value="1"/>
</dbReference>
<dbReference type="PROSITE" id="PS50076">
    <property type="entry name" value="DNAJ_2"/>
    <property type="match status" value="1"/>
</dbReference>
<keyword evidence="2" id="KW-1133">Transmembrane helix</keyword>
<keyword evidence="4" id="KW-1185">Reference proteome</keyword>
<dbReference type="PaxDb" id="121845-A0A1S3D6J2"/>
<dbReference type="InterPro" id="IPR018253">
    <property type="entry name" value="DnaJ_domain_CS"/>
</dbReference>
<feature type="domain" description="J" evidence="3">
    <location>
        <begin position="90"/>
        <end position="155"/>
    </location>
</feature>
<evidence type="ECO:0000259" key="3">
    <source>
        <dbReference type="PROSITE" id="PS50076"/>
    </source>
</evidence>
<dbReference type="Gene3D" id="2.60.260.20">
    <property type="entry name" value="Urease metallochaperone UreE, N-terminal domain"/>
    <property type="match status" value="2"/>
</dbReference>
<accession>A0A1S3D6J2</accession>
<dbReference type="PANTHER" id="PTHR44298">
    <property type="entry name" value="DNAJ HOMOLOG SUBFAMILY B MEMBER 11"/>
    <property type="match status" value="1"/>
</dbReference>
<keyword evidence="2" id="KW-0812">Transmembrane</keyword>
<keyword evidence="2" id="KW-0472">Membrane</keyword>
<gene>
    <name evidence="5" type="primary">LOC103512511</name>
</gene>
<dbReference type="PRINTS" id="PR00625">
    <property type="entry name" value="JDOMAIN"/>
</dbReference>
<dbReference type="Pfam" id="PF01556">
    <property type="entry name" value="DnaJ_C"/>
    <property type="match status" value="1"/>
</dbReference>
<dbReference type="GO" id="GO:0051082">
    <property type="term" value="F:unfolded protein binding"/>
    <property type="evidence" value="ECO:0007669"/>
    <property type="project" value="InterPro"/>
</dbReference>
<dbReference type="PANTHER" id="PTHR44298:SF1">
    <property type="entry name" value="DNAJ HOMOLOG SUBFAMILY B MEMBER 11"/>
    <property type="match status" value="1"/>
</dbReference>
<sequence>MSAHLRKSSFSSSLFYCILTIFRKNYLHKRSVMTLLRRFYSFLKYFVFVIMAVVFIVLLLEHFTDPPKVKRTHRGFNPYPPRPKASKERDLYEVLGVPRNADSNKIKSAYRALAKKMHPDKNPNDDQAQAKFQELGAAYEILSDEKKRQRYDQCGMECVKKEGMMEGMDPFSSFFGDFGFHFGGENEREREVARGANIDIDLYVTLEELYNGNFVEVTRNKPVMKPALGTRKCNCRQEMQTRQLGPGRFQMMQQTVCDECPNVRFKNEEHHLEVEIEMGMKDGQQTKFTAEGEPHIDGEPGDLIFHIRTLPHPRFERRGDDLYTNITISLQDALTGFKFDIDQLDGRKITVERQKITWPGARIRKKNEGMPSYENNNAKGVLYITFDVEFPKNELSEEEKEVVRKLLQQKSINNVYNGLRGY</sequence>
<keyword evidence="1" id="KW-0732">Signal</keyword>
<dbReference type="STRING" id="121845.A0A1S3D6J2"/>
<organism evidence="4 5">
    <name type="scientific">Diaphorina citri</name>
    <name type="common">Asian citrus psyllid</name>
    <dbReference type="NCBI Taxonomy" id="121845"/>
    <lineage>
        <taxon>Eukaryota</taxon>
        <taxon>Metazoa</taxon>
        <taxon>Ecdysozoa</taxon>
        <taxon>Arthropoda</taxon>
        <taxon>Hexapoda</taxon>
        <taxon>Insecta</taxon>
        <taxon>Pterygota</taxon>
        <taxon>Neoptera</taxon>
        <taxon>Paraneoptera</taxon>
        <taxon>Hemiptera</taxon>
        <taxon>Sternorrhyncha</taxon>
        <taxon>Psylloidea</taxon>
        <taxon>Psyllidae</taxon>
        <taxon>Diaphorininae</taxon>
        <taxon>Diaphorina</taxon>
    </lineage>
</organism>
<dbReference type="Gene3D" id="1.10.287.110">
    <property type="entry name" value="DnaJ domain"/>
    <property type="match status" value="1"/>
</dbReference>
<dbReference type="KEGG" id="dci:103512511"/>
<dbReference type="RefSeq" id="XP_008475494.1">
    <property type="nucleotide sequence ID" value="XM_008477272.3"/>
</dbReference>
<dbReference type="Proteomes" id="UP000079169">
    <property type="component" value="Unplaced"/>
</dbReference>
<dbReference type="InterPro" id="IPR051736">
    <property type="entry name" value="DnaJ-B11-like"/>
</dbReference>
<dbReference type="SUPFAM" id="SSF46565">
    <property type="entry name" value="Chaperone J-domain"/>
    <property type="match status" value="1"/>
</dbReference>
<dbReference type="CDD" id="cd10747">
    <property type="entry name" value="DnaJ_C"/>
    <property type="match status" value="1"/>
</dbReference>
<evidence type="ECO:0000256" key="1">
    <source>
        <dbReference type="ARBA" id="ARBA00022729"/>
    </source>
</evidence>